<dbReference type="RefSeq" id="WP_002833770.1">
    <property type="nucleotide sequence ID" value="NZ_BJZY01000002.1"/>
</dbReference>
<dbReference type="GO" id="GO:0034618">
    <property type="term" value="F:arginine binding"/>
    <property type="evidence" value="ECO:0007669"/>
    <property type="project" value="InterPro"/>
</dbReference>
<reference evidence="12" key="4">
    <citation type="submission" date="2020-11" db="EMBL/GenBank/DDBJ databases">
        <title>Antibiotic susceptibility profiles of Pediococcus pentosaceus from various origins and their implications for the safety assessment of strains with food-technology applications.</title>
        <authorList>
            <person name="Shani N."/>
            <person name="Oberhaensli S."/>
            <person name="Arias E."/>
        </authorList>
    </citation>
    <scope>NUCLEOTIDE SEQUENCE</scope>
    <source>
        <strain evidence="12">FAM 19164</strain>
        <strain evidence="11">FAM 24207</strain>
    </source>
</reference>
<evidence type="ECO:0000256" key="6">
    <source>
        <dbReference type="ARBA" id="ARBA00023163"/>
    </source>
</evidence>
<keyword evidence="5 7" id="KW-0238">DNA-binding</keyword>
<evidence type="ECO:0000313" key="10">
    <source>
        <dbReference type="EMBL" id="KAF0414791.1"/>
    </source>
</evidence>
<proteinExistence type="inferred from homology"/>
<dbReference type="Proteomes" id="UP001214131">
    <property type="component" value="Chromosome"/>
</dbReference>
<keyword evidence="7" id="KW-0028">Amino-acid biosynthesis</keyword>
<dbReference type="EMBL" id="CP118739">
    <property type="protein sequence ID" value="WEA57566.1"/>
    <property type="molecule type" value="Genomic_DNA"/>
</dbReference>
<dbReference type="Gene3D" id="3.30.1360.40">
    <property type="match status" value="1"/>
</dbReference>
<dbReference type="PANTHER" id="PTHR34471:SF1">
    <property type="entry name" value="ARGININE REPRESSOR"/>
    <property type="match status" value="1"/>
</dbReference>
<reference evidence="14" key="3">
    <citation type="submission" date="2020-03" db="EMBL/GenBank/DDBJ databases">
        <title>SpeciesPrimer: A bioinformatics pipeline dedicated to the design of qPCR primers for the quantification of bacterial species.</title>
        <authorList>
            <person name="Dreier M."/>
            <person name="Berthoud H."/>
            <person name="Shani N."/>
            <person name="Wechsler D."/>
            <person name="Junier P."/>
        </authorList>
    </citation>
    <scope>NUCLEOTIDE SEQUENCE [LARGE SCALE GENOMIC DNA]</scope>
    <source>
        <strain evidence="14">FAM13073</strain>
    </source>
</reference>
<dbReference type="InterPro" id="IPR036388">
    <property type="entry name" value="WH-like_DNA-bd_sf"/>
</dbReference>
<dbReference type="SUPFAM" id="SSF55252">
    <property type="entry name" value="C-terminal domain of arginine repressor"/>
    <property type="match status" value="1"/>
</dbReference>
<reference evidence="10" key="1">
    <citation type="submission" date="2019-10" db="EMBL/GenBank/DDBJ databases">
        <authorList>
            <person name="Irmler S."/>
            <person name="Berthoud H."/>
            <person name="Roetschi A."/>
            <person name="Arias E."/>
            <person name="Shani N."/>
            <person name="Wuethrich D."/>
            <person name="Bruggmann R."/>
        </authorList>
    </citation>
    <scope>NUCLEOTIDE SEQUENCE</scope>
    <source>
        <strain evidence="10">FAM13073</strain>
    </source>
</reference>
<evidence type="ECO:0000313" key="14">
    <source>
        <dbReference type="Proteomes" id="UP000472573"/>
    </source>
</evidence>
<evidence type="ECO:0000313" key="15">
    <source>
        <dbReference type="Proteomes" id="UP000743107"/>
    </source>
</evidence>
<dbReference type="InterPro" id="IPR036390">
    <property type="entry name" value="WH_DNA-bd_sf"/>
</dbReference>
<dbReference type="InterPro" id="IPR020900">
    <property type="entry name" value="Arg_repress_DNA-bd"/>
</dbReference>
<evidence type="ECO:0000313" key="16">
    <source>
        <dbReference type="Proteomes" id="UP001214131"/>
    </source>
</evidence>
<dbReference type="GO" id="GO:1900079">
    <property type="term" value="P:regulation of arginine biosynthetic process"/>
    <property type="evidence" value="ECO:0007669"/>
    <property type="project" value="UniProtKB-UniRule"/>
</dbReference>
<comment type="similarity">
    <text evidence="2 7">Belongs to the ArgR family.</text>
</comment>
<keyword evidence="7" id="KW-0678">Repressor</keyword>
<keyword evidence="3 7" id="KW-0963">Cytoplasm</keyword>
<dbReference type="PRINTS" id="PR01467">
    <property type="entry name" value="ARGREPRESSOR"/>
</dbReference>
<gene>
    <name evidence="7" type="primary">argR</name>
    <name evidence="10" type="ORF">GBO79_00265</name>
    <name evidence="11" type="ORF">ITQ90_02340</name>
    <name evidence="12" type="ORF">ITQ97_02755</name>
    <name evidence="13" type="ORF">PWB86_01370</name>
</gene>
<evidence type="ECO:0000259" key="9">
    <source>
        <dbReference type="Pfam" id="PF02863"/>
    </source>
</evidence>
<comment type="subcellular location">
    <subcellularLocation>
        <location evidence="1 7">Cytoplasm</location>
    </subcellularLocation>
</comment>
<dbReference type="Gene3D" id="1.10.10.10">
    <property type="entry name" value="Winged helix-like DNA-binding domain superfamily/Winged helix DNA-binding domain"/>
    <property type="match status" value="1"/>
</dbReference>
<reference evidence="10" key="2">
    <citation type="submission" date="2019-12" db="EMBL/GenBank/DDBJ databases">
        <title>SpeciesPrimer: A bioinformatics pipeline dedicated to the design of qPCR primers for the quantification of bacterial species.</title>
        <authorList>
            <person name="Dreier M."/>
            <person name="Berthoud H."/>
            <person name="Shani N."/>
            <person name="Wechsler D."/>
            <person name="Junier P."/>
        </authorList>
    </citation>
    <scope>NUCLEOTIDE SEQUENCE</scope>
    <source>
        <strain evidence="10">FAM13073</strain>
    </source>
</reference>
<keyword evidence="6 7" id="KW-0804">Transcription</keyword>
<dbReference type="InterPro" id="IPR020899">
    <property type="entry name" value="Arg_repress_C"/>
</dbReference>
<dbReference type="Proteomes" id="UP000472573">
    <property type="component" value="Unassembled WGS sequence"/>
</dbReference>
<comment type="function">
    <text evidence="7">Regulates arginine biosynthesis genes.</text>
</comment>
<dbReference type="InterPro" id="IPR036251">
    <property type="entry name" value="Arg_repress_C_sf"/>
</dbReference>
<dbReference type="SUPFAM" id="SSF46785">
    <property type="entry name" value="Winged helix' DNA-binding domain"/>
    <property type="match status" value="1"/>
</dbReference>
<dbReference type="GO" id="GO:0006526">
    <property type="term" value="P:L-arginine biosynthetic process"/>
    <property type="evidence" value="ECO:0007669"/>
    <property type="project" value="UniProtKB-UniPathway"/>
</dbReference>
<protein>
    <recommendedName>
        <fullName evidence="7">Arginine repressor</fullName>
    </recommendedName>
</protein>
<dbReference type="AlphaFoldDB" id="A0A0Q0YI03"/>
<dbReference type="GO" id="GO:0051259">
    <property type="term" value="P:protein complex oligomerization"/>
    <property type="evidence" value="ECO:0007669"/>
    <property type="project" value="InterPro"/>
</dbReference>
<dbReference type="EMBL" id="WENB01000001">
    <property type="protein sequence ID" value="KAF0414791.1"/>
    <property type="molecule type" value="Genomic_DNA"/>
</dbReference>
<dbReference type="GO" id="GO:0005737">
    <property type="term" value="C:cytoplasm"/>
    <property type="evidence" value="ECO:0007669"/>
    <property type="project" value="UniProtKB-SubCell"/>
</dbReference>
<evidence type="ECO:0000256" key="7">
    <source>
        <dbReference type="HAMAP-Rule" id="MF_00173"/>
    </source>
</evidence>
<dbReference type="Pfam" id="PF02863">
    <property type="entry name" value="Arg_repressor_C"/>
    <property type="match status" value="1"/>
</dbReference>
<dbReference type="HAMAP" id="MF_00173">
    <property type="entry name" value="Arg_repressor"/>
    <property type="match status" value="1"/>
</dbReference>
<evidence type="ECO:0000313" key="12">
    <source>
        <dbReference type="EMBL" id="MBF7126759.1"/>
    </source>
</evidence>
<dbReference type="GO" id="GO:0003700">
    <property type="term" value="F:DNA-binding transcription factor activity"/>
    <property type="evidence" value="ECO:0007669"/>
    <property type="project" value="UniProtKB-UniRule"/>
</dbReference>
<name>A0A0Q0YI03_PEDPE</name>
<keyword evidence="14" id="KW-1185">Reference proteome</keyword>
<dbReference type="Proteomes" id="UP001194632">
    <property type="component" value="Unassembled WGS sequence"/>
</dbReference>
<evidence type="ECO:0000256" key="4">
    <source>
        <dbReference type="ARBA" id="ARBA00023015"/>
    </source>
</evidence>
<evidence type="ECO:0000256" key="5">
    <source>
        <dbReference type="ARBA" id="ARBA00023125"/>
    </source>
</evidence>
<dbReference type="Proteomes" id="UP000743107">
    <property type="component" value="Unassembled WGS sequence"/>
</dbReference>
<evidence type="ECO:0000313" key="13">
    <source>
        <dbReference type="EMBL" id="WEA57566.1"/>
    </source>
</evidence>
<dbReference type="EMBL" id="JADOFV010000001">
    <property type="protein sequence ID" value="MBF7126759.1"/>
    <property type="molecule type" value="Genomic_DNA"/>
</dbReference>
<comment type="pathway">
    <text evidence="7">Amino-acid biosynthesis; L-arginine biosynthesis [regulation].</text>
</comment>
<evidence type="ECO:0000256" key="2">
    <source>
        <dbReference type="ARBA" id="ARBA00008316"/>
    </source>
</evidence>
<dbReference type="InterPro" id="IPR001669">
    <property type="entry name" value="Arg_repress"/>
</dbReference>
<dbReference type="Pfam" id="PF01316">
    <property type="entry name" value="Arg_repressor"/>
    <property type="match status" value="1"/>
</dbReference>
<accession>A0A8G0ZED1</accession>
<evidence type="ECO:0000256" key="1">
    <source>
        <dbReference type="ARBA" id="ARBA00004496"/>
    </source>
</evidence>
<accession>A0A0Q0YI03</accession>
<reference evidence="13 16" key="5">
    <citation type="submission" date="2023-02" db="EMBL/GenBank/DDBJ databases">
        <title>Comparative genomics and fermentation flavor characterization of five lactic acid bacteria reveal flavor biosynthesis metabolic pathways in fermented muskmelon puree.</title>
        <authorList>
            <person name="Yuan L."/>
            <person name="Li M."/>
            <person name="Xu X."/>
            <person name="Lao F."/>
            <person name="Wu J."/>
        </authorList>
    </citation>
    <scope>NUCLEOTIDE SEQUENCE [LARGE SCALE GENOMIC DNA]</scope>
    <source>
        <strain evidence="13 16">Ca-4</strain>
    </source>
</reference>
<feature type="domain" description="Arginine repressor C-terminal" evidence="9">
    <location>
        <begin position="82"/>
        <end position="148"/>
    </location>
</feature>
<feature type="domain" description="Arginine repressor DNA-binding" evidence="8">
    <location>
        <begin position="1"/>
        <end position="68"/>
    </location>
</feature>
<keyword evidence="4 7" id="KW-0805">Transcription regulation</keyword>
<dbReference type="PANTHER" id="PTHR34471">
    <property type="entry name" value="ARGININE REPRESSOR"/>
    <property type="match status" value="1"/>
</dbReference>
<evidence type="ECO:0000256" key="3">
    <source>
        <dbReference type="ARBA" id="ARBA00022490"/>
    </source>
</evidence>
<dbReference type="EMBL" id="JADOFP010000002">
    <property type="protein sequence ID" value="MBF7114343.1"/>
    <property type="molecule type" value="Genomic_DNA"/>
</dbReference>
<keyword evidence="7" id="KW-0055">Arginine biosynthesis</keyword>
<sequence length="152" mass="16781">MKKELRQKKILNLISKKNIATQLELIDALAEIGIKTTQATLSRDIKELHLVKKTDITGEVAYRVLNAEEQVEYNSGPVRDIFKESVNGITQVQFINIIQTDPNDGSRVAAVIDDAEIDGVKGTLAGYDTLVIFSADAEAAEALHQKLKSFLE</sequence>
<dbReference type="GO" id="GO:0003677">
    <property type="term" value="F:DNA binding"/>
    <property type="evidence" value="ECO:0007669"/>
    <property type="project" value="UniProtKB-KW"/>
</dbReference>
<evidence type="ECO:0000313" key="11">
    <source>
        <dbReference type="EMBL" id="MBF7114343.1"/>
    </source>
</evidence>
<organism evidence="12 15">
    <name type="scientific">Pediococcus pentosaceus</name>
    <dbReference type="NCBI Taxonomy" id="1255"/>
    <lineage>
        <taxon>Bacteria</taxon>
        <taxon>Bacillati</taxon>
        <taxon>Bacillota</taxon>
        <taxon>Bacilli</taxon>
        <taxon>Lactobacillales</taxon>
        <taxon>Lactobacillaceae</taxon>
        <taxon>Pediococcus</taxon>
    </lineage>
</organism>
<evidence type="ECO:0000259" key="8">
    <source>
        <dbReference type="Pfam" id="PF01316"/>
    </source>
</evidence>